<name>A0A4P9Z589_9FUNG</name>
<dbReference type="Pfam" id="PF14881">
    <property type="entry name" value="Tubulin_3"/>
    <property type="match status" value="1"/>
</dbReference>
<dbReference type="GO" id="GO:0005739">
    <property type="term" value="C:mitochondrion"/>
    <property type="evidence" value="ECO:0007669"/>
    <property type="project" value="TreeGrafter"/>
</dbReference>
<organism evidence="3 4">
    <name type="scientific">Syncephalis pseudoplumigaleata</name>
    <dbReference type="NCBI Taxonomy" id="1712513"/>
    <lineage>
        <taxon>Eukaryota</taxon>
        <taxon>Fungi</taxon>
        <taxon>Fungi incertae sedis</taxon>
        <taxon>Zoopagomycota</taxon>
        <taxon>Zoopagomycotina</taxon>
        <taxon>Zoopagomycetes</taxon>
        <taxon>Zoopagales</taxon>
        <taxon>Piptocephalidaceae</taxon>
        <taxon>Syncephalis</taxon>
    </lineage>
</organism>
<feature type="domain" description="DML1/Misato tubulin" evidence="2">
    <location>
        <begin position="93"/>
        <end position="239"/>
    </location>
</feature>
<evidence type="ECO:0000256" key="1">
    <source>
        <dbReference type="SAM" id="MobiDB-lite"/>
    </source>
</evidence>
<dbReference type="PANTHER" id="PTHR13391:SF0">
    <property type="entry name" value="PROTEIN MISATO HOMOLOG 1"/>
    <property type="match status" value="1"/>
</dbReference>
<gene>
    <name evidence="3" type="ORF">SYNPS1DRAFT_20839</name>
</gene>
<evidence type="ECO:0000259" key="2">
    <source>
        <dbReference type="Pfam" id="PF14881"/>
    </source>
</evidence>
<sequence>MTSTTREILTLQVGAYANFVGAHFWNAQDIGETDASAGGIDHNVLFQTGENLQGETTLTPRLVVVDTKDHLGYLSASALLGIEEEMQEATPAWQTVRSWSDYLRLYLHPKSLGSGILPKETRLDWFAQGADVWQQTDAPSSLIDDELRWFAEACDYLQGFHIMADTANGYGGYTAQLLAELRDEYGKSDMIVFGVADRLADEHNAAMVRIRVARRTINQGFATTSLSDLATTYVPVTYPHGPRLANYLNDAGPQTMGHVTSLVNQREHHNLSTLEAMQYQMMLASQNTRVALTCIDRLYTFAPTFPDIVKRHHADMDTASDNSRPKSRGFAGFTSALEFIGKSKRTKPPATTARIEKYEDIVEQYAPEALSQHLNEDQRKAIAEKPGIEGTIRELEETHKQLLAVDTEEARKQKKQRQEQEKETRKQLRNATNDATVMGDHAIEAIVNYFYALLHLLPATSVPLGEKEWATLEAFRRHLFDKDRSI</sequence>
<accession>A0A4P9Z589</accession>
<dbReference type="GO" id="GO:0007005">
    <property type="term" value="P:mitochondrion organization"/>
    <property type="evidence" value="ECO:0007669"/>
    <property type="project" value="InterPro"/>
</dbReference>
<dbReference type="SUPFAM" id="SSF52490">
    <property type="entry name" value="Tubulin nucleotide-binding domain-like"/>
    <property type="match status" value="1"/>
</dbReference>
<dbReference type="InterPro" id="IPR029209">
    <property type="entry name" value="DML1/Misato_tubulin"/>
</dbReference>
<feature type="compositionally biased region" description="Basic and acidic residues" evidence="1">
    <location>
        <begin position="408"/>
        <end position="426"/>
    </location>
</feature>
<dbReference type="InterPro" id="IPR036525">
    <property type="entry name" value="Tubulin/FtsZ_GTPase_sf"/>
</dbReference>
<dbReference type="PANTHER" id="PTHR13391">
    <property type="entry name" value="MITOCHONDRIAL DISTRIBUTION REGULATOR MISATO"/>
    <property type="match status" value="1"/>
</dbReference>
<protein>
    <submittedName>
        <fullName evidence="3">Tubulin/FtsZ, GTPase domain-containing protein</fullName>
    </submittedName>
</protein>
<feature type="region of interest" description="Disordered" evidence="1">
    <location>
        <begin position="406"/>
        <end position="433"/>
    </location>
</feature>
<dbReference type="EMBL" id="KZ989164">
    <property type="protein sequence ID" value="RKP27706.1"/>
    <property type="molecule type" value="Genomic_DNA"/>
</dbReference>
<dbReference type="Gene3D" id="3.40.50.1440">
    <property type="entry name" value="Tubulin/FtsZ, GTPase domain"/>
    <property type="match status" value="1"/>
</dbReference>
<proteinExistence type="predicted"/>
<evidence type="ECO:0000313" key="3">
    <source>
        <dbReference type="EMBL" id="RKP27706.1"/>
    </source>
</evidence>
<dbReference type="InterPro" id="IPR049942">
    <property type="entry name" value="DML1/Misato"/>
</dbReference>
<keyword evidence="4" id="KW-1185">Reference proteome</keyword>
<evidence type="ECO:0000313" key="4">
    <source>
        <dbReference type="Proteomes" id="UP000278143"/>
    </source>
</evidence>
<reference evidence="4" key="1">
    <citation type="journal article" date="2018" name="Nat. Microbiol.">
        <title>Leveraging single-cell genomics to expand the fungal tree of life.</title>
        <authorList>
            <person name="Ahrendt S.R."/>
            <person name="Quandt C.A."/>
            <person name="Ciobanu D."/>
            <person name="Clum A."/>
            <person name="Salamov A."/>
            <person name="Andreopoulos B."/>
            <person name="Cheng J.F."/>
            <person name="Woyke T."/>
            <person name="Pelin A."/>
            <person name="Henrissat B."/>
            <person name="Reynolds N.K."/>
            <person name="Benny G.L."/>
            <person name="Smith M.E."/>
            <person name="James T.Y."/>
            <person name="Grigoriev I.V."/>
        </authorList>
    </citation>
    <scope>NUCLEOTIDE SEQUENCE [LARGE SCALE GENOMIC DNA]</scope>
    <source>
        <strain evidence="4">Benny S71-1</strain>
    </source>
</reference>
<dbReference type="AlphaFoldDB" id="A0A4P9Z589"/>
<dbReference type="Proteomes" id="UP000278143">
    <property type="component" value="Unassembled WGS sequence"/>
</dbReference>
<dbReference type="OrthoDB" id="271881at2759"/>